<reference evidence="1" key="1">
    <citation type="submission" date="2022-12" db="EMBL/GenBank/DDBJ databases">
        <authorList>
            <person name="Alioto T."/>
            <person name="Alioto T."/>
            <person name="Gomez Garrido J."/>
        </authorList>
    </citation>
    <scope>NUCLEOTIDE SEQUENCE</scope>
</reference>
<accession>A0AA35PGP9</accession>
<dbReference type="EMBL" id="OX395137">
    <property type="protein sequence ID" value="CAI5788306.1"/>
    <property type="molecule type" value="Genomic_DNA"/>
</dbReference>
<name>A0AA35PGP9_9SAUR</name>
<protein>
    <submittedName>
        <fullName evidence="1">Uncharacterized protein</fullName>
    </submittedName>
</protein>
<gene>
    <name evidence="1" type="ORF">PODLI_1B015198</name>
</gene>
<sequence>MGTRQLRNWRLCCVTKLRYATEMEKEQNVAQLLTVLSSASLWVSLACSRKMELPLRCIEAKKTGRAEAILK</sequence>
<organism evidence="1 2">
    <name type="scientific">Podarcis lilfordi</name>
    <name type="common">Lilford's wall lizard</name>
    <dbReference type="NCBI Taxonomy" id="74358"/>
    <lineage>
        <taxon>Eukaryota</taxon>
        <taxon>Metazoa</taxon>
        <taxon>Chordata</taxon>
        <taxon>Craniata</taxon>
        <taxon>Vertebrata</taxon>
        <taxon>Euteleostomi</taxon>
        <taxon>Lepidosauria</taxon>
        <taxon>Squamata</taxon>
        <taxon>Bifurcata</taxon>
        <taxon>Unidentata</taxon>
        <taxon>Episquamata</taxon>
        <taxon>Laterata</taxon>
        <taxon>Lacertibaenia</taxon>
        <taxon>Lacertidae</taxon>
        <taxon>Podarcis</taxon>
    </lineage>
</organism>
<dbReference type="AlphaFoldDB" id="A0AA35PGP9"/>
<keyword evidence="2" id="KW-1185">Reference proteome</keyword>
<proteinExistence type="predicted"/>
<evidence type="ECO:0000313" key="2">
    <source>
        <dbReference type="Proteomes" id="UP001178461"/>
    </source>
</evidence>
<dbReference type="Proteomes" id="UP001178461">
    <property type="component" value="Chromosome 12"/>
</dbReference>
<evidence type="ECO:0000313" key="1">
    <source>
        <dbReference type="EMBL" id="CAI5788306.1"/>
    </source>
</evidence>